<evidence type="ECO:0000313" key="2">
    <source>
        <dbReference type="EMBL" id="KEF63679.1"/>
    </source>
</evidence>
<accession>A0A072PUA6</accession>
<dbReference type="EMBL" id="AMGV01000001">
    <property type="protein sequence ID" value="KEF63679.1"/>
    <property type="molecule type" value="Genomic_DNA"/>
</dbReference>
<evidence type="ECO:0000256" key="1">
    <source>
        <dbReference type="SAM" id="Coils"/>
    </source>
</evidence>
<gene>
    <name evidence="2" type="ORF">A1O9_01657</name>
</gene>
<dbReference type="AlphaFoldDB" id="A0A072PUA6"/>
<name>A0A072PUA6_9EURO</name>
<dbReference type="GeneID" id="25276603"/>
<reference evidence="2 3" key="1">
    <citation type="submission" date="2013-03" db="EMBL/GenBank/DDBJ databases">
        <title>The Genome Sequence of Exophiala aquamarina CBS 119918.</title>
        <authorList>
            <consortium name="The Broad Institute Genomics Platform"/>
            <person name="Cuomo C."/>
            <person name="de Hoog S."/>
            <person name="Gorbushina A."/>
            <person name="Walker B."/>
            <person name="Young S.K."/>
            <person name="Zeng Q."/>
            <person name="Gargeya S."/>
            <person name="Fitzgerald M."/>
            <person name="Haas B."/>
            <person name="Abouelleil A."/>
            <person name="Allen A.W."/>
            <person name="Alvarado L."/>
            <person name="Arachchi H.M."/>
            <person name="Berlin A.M."/>
            <person name="Chapman S.B."/>
            <person name="Gainer-Dewar J."/>
            <person name="Goldberg J."/>
            <person name="Griggs A."/>
            <person name="Gujja S."/>
            <person name="Hansen M."/>
            <person name="Howarth C."/>
            <person name="Imamovic A."/>
            <person name="Ireland A."/>
            <person name="Larimer J."/>
            <person name="McCowan C."/>
            <person name="Murphy C."/>
            <person name="Pearson M."/>
            <person name="Poon T.W."/>
            <person name="Priest M."/>
            <person name="Roberts A."/>
            <person name="Saif S."/>
            <person name="Shea T."/>
            <person name="Sisk P."/>
            <person name="Sykes S."/>
            <person name="Wortman J."/>
            <person name="Nusbaum C."/>
            <person name="Birren B."/>
        </authorList>
    </citation>
    <scope>NUCLEOTIDE SEQUENCE [LARGE SCALE GENOMIC DNA]</scope>
    <source>
        <strain evidence="2 3">CBS 119918</strain>
    </source>
</reference>
<proteinExistence type="predicted"/>
<keyword evidence="1" id="KW-0175">Coiled coil</keyword>
<keyword evidence="3" id="KW-1185">Reference proteome</keyword>
<dbReference type="Proteomes" id="UP000027920">
    <property type="component" value="Unassembled WGS sequence"/>
</dbReference>
<dbReference type="RefSeq" id="XP_013266269.1">
    <property type="nucleotide sequence ID" value="XM_013410815.1"/>
</dbReference>
<dbReference type="STRING" id="1182545.A0A072PUA6"/>
<protein>
    <submittedName>
        <fullName evidence="2">Uncharacterized protein</fullName>
    </submittedName>
</protein>
<comment type="caution">
    <text evidence="2">The sequence shown here is derived from an EMBL/GenBank/DDBJ whole genome shotgun (WGS) entry which is preliminary data.</text>
</comment>
<dbReference type="OrthoDB" id="4121296at2759"/>
<dbReference type="HOGENOM" id="CLU_640983_0_0_1"/>
<dbReference type="PANTHER" id="PTHR36681">
    <property type="entry name" value="NUCLEAR GTPASE, GERMINAL CENTER-ASSOCIATED, TANDEM DUPLICATE 3"/>
    <property type="match status" value="1"/>
</dbReference>
<dbReference type="Gene3D" id="3.40.50.300">
    <property type="entry name" value="P-loop containing nucleotide triphosphate hydrolases"/>
    <property type="match status" value="1"/>
</dbReference>
<dbReference type="PANTHER" id="PTHR36681:SF3">
    <property type="entry name" value="NUCLEAR GTPASE, GERMINAL CENTER-ASSOCIATED, TANDEM DUPLICATE 3"/>
    <property type="match status" value="1"/>
</dbReference>
<dbReference type="VEuPathDB" id="FungiDB:A1O9_01657"/>
<dbReference type="SUPFAM" id="SSF52540">
    <property type="entry name" value="P-loop containing nucleoside triphosphate hydrolases"/>
    <property type="match status" value="1"/>
</dbReference>
<dbReference type="InterPro" id="IPR027417">
    <property type="entry name" value="P-loop_NTPase"/>
</dbReference>
<feature type="coiled-coil region" evidence="1">
    <location>
        <begin position="234"/>
        <end position="261"/>
    </location>
</feature>
<evidence type="ECO:0000313" key="3">
    <source>
        <dbReference type="Proteomes" id="UP000027920"/>
    </source>
</evidence>
<sequence length="428" mass="48841">MEYFTLDQLRGQFTELLQSYRQYHLRSLHDDGMLEDERRDLEDKAKVAQDTFHAAFRNHLAQNEQFLLDNSEATVLQTMLTWARNSGLPLTESDSADLQREIFSDASSCSDRLTELTSEPNSLDEFSVWPFIQKIKVYLNAYILSKGLILVDLPGLRDLNSARLKITERYLLNCDEIFAICYIGRATTDAGVMGVFELARRASLSRIGIICTKSDDILAEEAQRDWDGDSRRIIRNLIRDIENMQRSLDTNEARIRDLDADNDSDVEMDSEEREELLELHTASRKLKLKSYLITTRNQKVTDALQATYQNRIPGGNLPVFCVSNFEYWEHRTTPKMEALPFLRLSGILEVRKYCLSLVAEGQLCAAIEYMTVAIPALLGSVELWVQSGSGSLSAERKQAIRNTLEEIEGVLDTDNVRTIVAKPHKMQL</sequence>
<organism evidence="2 3">
    <name type="scientific">Exophiala aquamarina CBS 119918</name>
    <dbReference type="NCBI Taxonomy" id="1182545"/>
    <lineage>
        <taxon>Eukaryota</taxon>
        <taxon>Fungi</taxon>
        <taxon>Dikarya</taxon>
        <taxon>Ascomycota</taxon>
        <taxon>Pezizomycotina</taxon>
        <taxon>Eurotiomycetes</taxon>
        <taxon>Chaetothyriomycetidae</taxon>
        <taxon>Chaetothyriales</taxon>
        <taxon>Herpotrichiellaceae</taxon>
        <taxon>Exophiala</taxon>
    </lineage>
</organism>